<dbReference type="Proteomes" id="UP001417504">
    <property type="component" value="Unassembled WGS sequence"/>
</dbReference>
<proteinExistence type="predicted"/>
<evidence type="ECO:0000313" key="2">
    <source>
        <dbReference type="Proteomes" id="UP001417504"/>
    </source>
</evidence>
<evidence type="ECO:0000313" key="1">
    <source>
        <dbReference type="EMBL" id="KAK9155170.1"/>
    </source>
</evidence>
<dbReference type="EMBL" id="JBBNAE010000001">
    <property type="protein sequence ID" value="KAK9155170.1"/>
    <property type="molecule type" value="Genomic_DNA"/>
</dbReference>
<accession>A0AAP0PUB7</accession>
<comment type="caution">
    <text evidence="1">The sequence shown here is derived from an EMBL/GenBank/DDBJ whole genome shotgun (WGS) entry which is preliminary data.</text>
</comment>
<protein>
    <submittedName>
        <fullName evidence="1">Uncharacterized protein</fullName>
    </submittedName>
</protein>
<gene>
    <name evidence="1" type="ORF">Sjap_002650</name>
</gene>
<sequence>MPPLSFTNSGGGVAVALLQWHCDDATFHFGIVFESLPWLVDLFPVETDRRRLSDDSAGQKWPLLCAAVVLSSDPEMRFRYQIVMAYQRGPSDNSRTSSTRAVSIEEFQSLTQRVVAQERQLEKILAILRTLVAIASVPSTARVTVTQEANTSGVTTMTLLPTTTATRTVMAVVPRAAVEIAPATSTVYGTTMTIEARQ</sequence>
<keyword evidence="2" id="KW-1185">Reference proteome</keyword>
<organism evidence="1 2">
    <name type="scientific">Stephania japonica</name>
    <dbReference type="NCBI Taxonomy" id="461633"/>
    <lineage>
        <taxon>Eukaryota</taxon>
        <taxon>Viridiplantae</taxon>
        <taxon>Streptophyta</taxon>
        <taxon>Embryophyta</taxon>
        <taxon>Tracheophyta</taxon>
        <taxon>Spermatophyta</taxon>
        <taxon>Magnoliopsida</taxon>
        <taxon>Ranunculales</taxon>
        <taxon>Menispermaceae</taxon>
        <taxon>Menispermoideae</taxon>
        <taxon>Cissampelideae</taxon>
        <taxon>Stephania</taxon>
    </lineage>
</organism>
<reference evidence="1 2" key="1">
    <citation type="submission" date="2024-01" db="EMBL/GenBank/DDBJ databases">
        <title>Genome assemblies of Stephania.</title>
        <authorList>
            <person name="Yang L."/>
        </authorList>
    </citation>
    <scope>NUCLEOTIDE SEQUENCE [LARGE SCALE GENOMIC DNA]</scope>
    <source>
        <strain evidence="1">QJT</strain>
        <tissue evidence="1">Leaf</tissue>
    </source>
</reference>
<name>A0AAP0PUB7_9MAGN</name>
<dbReference type="AlphaFoldDB" id="A0AAP0PUB7"/>